<evidence type="ECO:0008006" key="4">
    <source>
        <dbReference type="Google" id="ProtNLM"/>
    </source>
</evidence>
<dbReference type="AlphaFoldDB" id="A0AAN9R0C9"/>
<proteinExistence type="predicted"/>
<evidence type="ECO:0000313" key="3">
    <source>
        <dbReference type="Proteomes" id="UP001374584"/>
    </source>
</evidence>
<accession>A0AAN9R0C9</accession>
<keyword evidence="1" id="KW-0732">Signal</keyword>
<sequence length="70" mass="8097">MVVKLFISRYILTVVLAAETVKKRRSHSPFPRVPVTVKKPRRRCRIECAFIPRNQPLNVTGAPAKWPELE</sequence>
<evidence type="ECO:0000313" key="2">
    <source>
        <dbReference type="EMBL" id="KAK7354111.1"/>
    </source>
</evidence>
<protein>
    <recommendedName>
        <fullName evidence="4">Secreted protein</fullName>
    </recommendedName>
</protein>
<evidence type="ECO:0000256" key="1">
    <source>
        <dbReference type="SAM" id="SignalP"/>
    </source>
</evidence>
<dbReference type="Proteomes" id="UP001374584">
    <property type="component" value="Unassembled WGS sequence"/>
</dbReference>
<feature type="signal peptide" evidence="1">
    <location>
        <begin position="1"/>
        <end position="17"/>
    </location>
</feature>
<gene>
    <name evidence="2" type="ORF">VNO80_19569</name>
</gene>
<dbReference type="EMBL" id="JAYMYR010000007">
    <property type="protein sequence ID" value="KAK7354111.1"/>
    <property type="molecule type" value="Genomic_DNA"/>
</dbReference>
<name>A0AAN9R0C9_PHACN</name>
<comment type="caution">
    <text evidence="2">The sequence shown here is derived from an EMBL/GenBank/DDBJ whole genome shotgun (WGS) entry which is preliminary data.</text>
</comment>
<reference evidence="2 3" key="1">
    <citation type="submission" date="2024-01" db="EMBL/GenBank/DDBJ databases">
        <title>The genomes of 5 underutilized Papilionoideae crops provide insights into root nodulation and disease resistanc.</title>
        <authorList>
            <person name="Jiang F."/>
        </authorList>
    </citation>
    <scope>NUCLEOTIDE SEQUENCE [LARGE SCALE GENOMIC DNA]</scope>
    <source>
        <strain evidence="2">JINMINGXINNONG_FW02</strain>
        <tissue evidence="2">Leaves</tissue>
    </source>
</reference>
<organism evidence="2 3">
    <name type="scientific">Phaseolus coccineus</name>
    <name type="common">Scarlet runner bean</name>
    <name type="synonym">Phaseolus multiflorus</name>
    <dbReference type="NCBI Taxonomy" id="3886"/>
    <lineage>
        <taxon>Eukaryota</taxon>
        <taxon>Viridiplantae</taxon>
        <taxon>Streptophyta</taxon>
        <taxon>Embryophyta</taxon>
        <taxon>Tracheophyta</taxon>
        <taxon>Spermatophyta</taxon>
        <taxon>Magnoliopsida</taxon>
        <taxon>eudicotyledons</taxon>
        <taxon>Gunneridae</taxon>
        <taxon>Pentapetalae</taxon>
        <taxon>rosids</taxon>
        <taxon>fabids</taxon>
        <taxon>Fabales</taxon>
        <taxon>Fabaceae</taxon>
        <taxon>Papilionoideae</taxon>
        <taxon>50 kb inversion clade</taxon>
        <taxon>NPAAA clade</taxon>
        <taxon>indigoferoid/millettioid clade</taxon>
        <taxon>Phaseoleae</taxon>
        <taxon>Phaseolus</taxon>
    </lineage>
</organism>
<feature type="chain" id="PRO_5043042568" description="Secreted protein" evidence="1">
    <location>
        <begin position="18"/>
        <end position="70"/>
    </location>
</feature>
<keyword evidence="3" id="KW-1185">Reference proteome</keyword>